<proteinExistence type="predicted"/>
<organism evidence="1 2">
    <name type="scientific">Parelaphostrongylus tenuis</name>
    <name type="common">Meningeal worm</name>
    <dbReference type="NCBI Taxonomy" id="148309"/>
    <lineage>
        <taxon>Eukaryota</taxon>
        <taxon>Metazoa</taxon>
        <taxon>Ecdysozoa</taxon>
        <taxon>Nematoda</taxon>
        <taxon>Chromadorea</taxon>
        <taxon>Rhabditida</taxon>
        <taxon>Rhabditina</taxon>
        <taxon>Rhabditomorpha</taxon>
        <taxon>Strongyloidea</taxon>
        <taxon>Metastrongylidae</taxon>
        <taxon>Parelaphostrongylus</taxon>
    </lineage>
</organism>
<sequence>MDGLRNFAIEILLWPINQEPENGVKLIEKQSYGAVEEDPTLSTSDLADDFQCSDEQIQKILKNACEKWCKGNGFCTISPRLKRRESKLRKLVFVAIAALRLLSRTVRRGESSSRASVVERCQNCIQADGEYFD</sequence>
<name>A0AAD5QJX8_PARTN</name>
<evidence type="ECO:0000313" key="1">
    <source>
        <dbReference type="EMBL" id="KAJ1349631.1"/>
    </source>
</evidence>
<protein>
    <submittedName>
        <fullName evidence="1">Uncharacterized protein</fullName>
    </submittedName>
</protein>
<accession>A0AAD5QJX8</accession>
<dbReference type="EMBL" id="JAHQIW010000706">
    <property type="protein sequence ID" value="KAJ1349631.1"/>
    <property type="molecule type" value="Genomic_DNA"/>
</dbReference>
<comment type="caution">
    <text evidence="1">The sequence shown here is derived from an EMBL/GenBank/DDBJ whole genome shotgun (WGS) entry which is preliminary data.</text>
</comment>
<dbReference type="Proteomes" id="UP001196413">
    <property type="component" value="Unassembled WGS sequence"/>
</dbReference>
<dbReference type="AlphaFoldDB" id="A0AAD5QJX8"/>
<gene>
    <name evidence="1" type="ORF">KIN20_005227</name>
</gene>
<evidence type="ECO:0000313" key="2">
    <source>
        <dbReference type="Proteomes" id="UP001196413"/>
    </source>
</evidence>
<reference evidence="1" key="1">
    <citation type="submission" date="2021-06" db="EMBL/GenBank/DDBJ databases">
        <title>Parelaphostrongylus tenuis whole genome reference sequence.</title>
        <authorList>
            <person name="Garwood T.J."/>
            <person name="Larsen P.A."/>
            <person name="Fountain-Jones N.M."/>
            <person name="Garbe J.R."/>
            <person name="Macchietto M.G."/>
            <person name="Kania S.A."/>
            <person name="Gerhold R.W."/>
            <person name="Richards J.E."/>
            <person name="Wolf T.M."/>
        </authorList>
    </citation>
    <scope>NUCLEOTIDE SEQUENCE</scope>
    <source>
        <strain evidence="1">MNPRO001-30</strain>
        <tissue evidence="1">Meninges</tissue>
    </source>
</reference>
<keyword evidence="2" id="KW-1185">Reference proteome</keyword>